<dbReference type="AlphaFoldDB" id="A0A6G0XRG2"/>
<keyword evidence="3" id="KW-1185">Reference proteome</keyword>
<dbReference type="GO" id="GO:0030178">
    <property type="term" value="P:negative regulation of Wnt signaling pathway"/>
    <property type="evidence" value="ECO:0007669"/>
    <property type="project" value="TreeGrafter"/>
</dbReference>
<dbReference type="GO" id="GO:0005634">
    <property type="term" value="C:nucleus"/>
    <property type="evidence" value="ECO:0007669"/>
    <property type="project" value="TreeGrafter"/>
</dbReference>
<dbReference type="InterPro" id="IPR036249">
    <property type="entry name" value="Thioredoxin-like_sf"/>
</dbReference>
<reference evidence="2 3" key="1">
    <citation type="submission" date="2019-07" db="EMBL/GenBank/DDBJ databases">
        <title>Genomics analysis of Aphanomyces spp. identifies a new class of oomycete effector associated with host adaptation.</title>
        <authorList>
            <person name="Gaulin E."/>
        </authorList>
    </citation>
    <scope>NUCLEOTIDE SEQUENCE [LARGE SCALE GENOMIC DNA]</scope>
    <source>
        <strain evidence="2 3">ATCC 201684</strain>
    </source>
</reference>
<dbReference type="Gene3D" id="3.40.30.10">
    <property type="entry name" value="Glutaredoxin"/>
    <property type="match status" value="1"/>
</dbReference>
<dbReference type="SUPFAM" id="SSF52833">
    <property type="entry name" value="Thioredoxin-like"/>
    <property type="match status" value="1"/>
</dbReference>
<organism evidence="2 3">
    <name type="scientific">Aphanomyces euteiches</name>
    <dbReference type="NCBI Taxonomy" id="100861"/>
    <lineage>
        <taxon>Eukaryota</taxon>
        <taxon>Sar</taxon>
        <taxon>Stramenopiles</taxon>
        <taxon>Oomycota</taxon>
        <taxon>Saprolegniomycetes</taxon>
        <taxon>Saprolegniales</taxon>
        <taxon>Verrucalvaceae</taxon>
        <taxon>Aphanomyces</taxon>
    </lineage>
</organism>
<comment type="caution">
    <text evidence="2">The sequence shown here is derived from an EMBL/GenBank/DDBJ whole genome shotgun (WGS) entry which is preliminary data.</text>
</comment>
<dbReference type="InterPro" id="IPR013766">
    <property type="entry name" value="Thioredoxin_domain"/>
</dbReference>
<sequence length="150" mass="17014">MTWTELLGNELLTKQGVKPTEELLAGKKYVGIYFSAHWCPPCRAFTPILSESYDAFIEDDHEDFAIVFVSSDKDEEQFNGYYSQMPFYSLPYKYRELKEELAKQKYEVKTIPCLVFLNSAGEIVTKEGRNLVADARGAPGLVLSALAQLQ</sequence>
<feature type="domain" description="Thioredoxin" evidence="1">
    <location>
        <begin position="1"/>
        <end position="150"/>
    </location>
</feature>
<protein>
    <recommendedName>
        <fullName evidence="1">Thioredoxin domain-containing protein</fullName>
    </recommendedName>
</protein>
<evidence type="ECO:0000313" key="2">
    <source>
        <dbReference type="EMBL" id="KAF0742910.1"/>
    </source>
</evidence>
<dbReference type="Pfam" id="PF13905">
    <property type="entry name" value="Thioredoxin_8"/>
    <property type="match status" value="1"/>
</dbReference>
<dbReference type="VEuPathDB" id="FungiDB:AeMF1_017168"/>
<gene>
    <name evidence="2" type="ORF">Ae201684_002304</name>
</gene>
<evidence type="ECO:0000259" key="1">
    <source>
        <dbReference type="PROSITE" id="PS51352"/>
    </source>
</evidence>
<dbReference type="GO" id="GO:0004791">
    <property type="term" value="F:thioredoxin-disulfide reductase (NADPH) activity"/>
    <property type="evidence" value="ECO:0007669"/>
    <property type="project" value="TreeGrafter"/>
</dbReference>
<proteinExistence type="predicted"/>
<dbReference type="Proteomes" id="UP000481153">
    <property type="component" value="Unassembled WGS sequence"/>
</dbReference>
<dbReference type="PROSITE" id="PS51352">
    <property type="entry name" value="THIOREDOXIN_2"/>
    <property type="match status" value="1"/>
</dbReference>
<dbReference type="PANTHER" id="PTHR46472:SF1">
    <property type="entry name" value="NUCLEOREDOXIN"/>
    <property type="match status" value="1"/>
</dbReference>
<name>A0A6G0XRG2_9STRA</name>
<dbReference type="EMBL" id="VJMJ01000023">
    <property type="protein sequence ID" value="KAF0742910.1"/>
    <property type="molecule type" value="Genomic_DNA"/>
</dbReference>
<dbReference type="PANTHER" id="PTHR46472">
    <property type="entry name" value="NUCLEOREDOXIN"/>
    <property type="match status" value="1"/>
</dbReference>
<dbReference type="GO" id="GO:0031397">
    <property type="term" value="P:negative regulation of protein ubiquitination"/>
    <property type="evidence" value="ECO:0007669"/>
    <property type="project" value="TreeGrafter"/>
</dbReference>
<dbReference type="InterPro" id="IPR012336">
    <property type="entry name" value="Thioredoxin-like_fold"/>
</dbReference>
<evidence type="ECO:0000313" key="3">
    <source>
        <dbReference type="Proteomes" id="UP000481153"/>
    </source>
</evidence>
<accession>A0A6G0XRG2</accession>